<keyword evidence="2" id="KW-1185">Reference proteome</keyword>
<evidence type="ECO:0000313" key="1">
    <source>
        <dbReference type="EMBL" id="NGO53306.1"/>
    </source>
</evidence>
<evidence type="ECO:0008006" key="3">
    <source>
        <dbReference type="Google" id="ProtNLM"/>
    </source>
</evidence>
<dbReference type="RefSeq" id="WP_165030544.1">
    <property type="nucleotide sequence ID" value="NZ_JAAKZF010000029.1"/>
</dbReference>
<evidence type="ECO:0000313" key="2">
    <source>
        <dbReference type="Proteomes" id="UP001642900"/>
    </source>
</evidence>
<dbReference type="AlphaFoldDB" id="A0A6G4WGF4"/>
<protein>
    <recommendedName>
        <fullName evidence="3">Lipoprotein</fullName>
    </recommendedName>
</protein>
<comment type="caution">
    <text evidence="1">The sequence shown here is derived from an EMBL/GenBank/DDBJ whole genome shotgun (WGS) entry which is preliminary data.</text>
</comment>
<accession>A0A6G4WGF4</accession>
<reference evidence="1 2" key="1">
    <citation type="submission" date="2020-02" db="EMBL/GenBank/DDBJ databases">
        <title>Genome sequence of strain CCNWXJ40-4.</title>
        <authorList>
            <person name="Gao J."/>
            <person name="Sun J."/>
        </authorList>
    </citation>
    <scope>NUCLEOTIDE SEQUENCE [LARGE SCALE GENOMIC DNA]</scope>
    <source>
        <strain evidence="1 2">CCNWXJ 40-4</strain>
    </source>
</reference>
<organism evidence="1 2">
    <name type="scientific">Allomesorhizobium camelthorni</name>
    <dbReference type="NCBI Taxonomy" id="475069"/>
    <lineage>
        <taxon>Bacteria</taxon>
        <taxon>Pseudomonadati</taxon>
        <taxon>Pseudomonadota</taxon>
        <taxon>Alphaproteobacteria</taxon>
        <taxon>Hyphomicrobiales</taxon>
        <taxon>Phyllobacteriaceae</taxon>
        <taxon>Allomesorhizobium</taxon>
    </lineage>
</organism>
<gene>
    <name evidence="1" type="ORF">G6N73_19390</name>
</gene>
<sequence>MPRVLVWTLLTATIAISGCQSPPSAGMAGRPCNTRMDEAGYCYGIALPPLPGQ</sequence>
<name>A0A6G4WGF4_9HYPH</name>
<dbReference type="Proteomes" id="UP001642900">
    <property type="component" value="Unassembled WGS sequence"/>
</dbReference>
<dbReference type="EMBL" id="JAAKZF010000029">
    <property type="protein sequence ID" value="NGO53306.1"/>
    <property type="molecule type" value="Genomic_DNA"/>
</dbReference>
<proteinExistence type="predicted"/>
<dbReference type="PROSITE" id="PS51257">
    <property type="entry name" value="PROKAR_LIPOPROTEIN"/>
    <property type="match status" value="1"/>
</dbReference>